<organism evidence="2 3">
    <name type="scientific">Methylobacterium aerolatum</name>
    <dbReference type="NCBI Taxonomy" id="418708"/>
    <lineage>
        <taxon>Bacteria</taxon>
        <taxon>Pseudomonadati</taxon>
        <taxon>Pseudomonadota</taxon>
        <taxon>Alphaproteobacteria</taxon>
        <taxon>Hyphomicrobiales</taxon>
        <taxon>Methylobacteriaceae</taxon>
        <taxon>Methylobacterium</taxon>
    </lineage>
</organism>
<comment type="caution">
    <text evidence="2">The sequence shown here is derived from an EMBL/GenBank/DDBJ whole genome shotgun (WGS) entry which is preliminary data.</text>
</comment>
<feature type="compositionally biased region" description="Acidic residues" evidence="1">
    <location>
        <begin position="78"/>
        <end position="88"/>
    </location>
</feature>
<feature type="region of interest" description="Disordered" evidence="1">
    <location>
        <begin position="1"/>
        <end position="25"/>
    </location>
</feature>
<name>A0ABU0HXC7_9HYPH</name>
<dbReference type="RefSeq" id="WP_238206679.1">
    <property type="nucleotide sequence ID" value="NZ_BPQE01000028.1"/>
</dbReference>
<reference evidence="2 3" key="1">
    <citation type="submission" date="2023-07" db="EMBL/GenBank/DDBJ databases">
        <title>Genomic Encyclopedia of Type Strains, Phase IV (KMG-IV): sequencing the most valuable type-strain genomes for metagenomic binning, comparative biology and taxonomic classification.</title>
        <authorList>
            <person name="Goeker M."/>
        </authorList>
    </citation>
    <scope>NUCLEOTIDE SEQUENCE [LARGE SCALE GENOMIC DNA]</scope>
    <source>
        <strain evidence="2 3">DSM 19013</strain>
    </source>
</reference>
<evidence type="ECO:0000313" key="2">
    <source>
        <dbReference type="EMBL" id="MDQ0446985.1"/>
    </source>
</evidence>
<protein>
    <submittedName>
        <fullName evidence="2">Uncharacterized protein</fullName>
    </submittedName>
</protein>
<proteinExistence type="predicted"/>
<sequence length="128" mass="13888">MAIHHLTPPIRGGERPRSPSPQIGPVTQAIRAMRGAEPSKPAKFADLPADLREIRLELANRIEAYIALLDALDGDTDFEFDDELEDENEHGGDVQDEPHDAQFDDEHAAQPVFMGGGAFQAGSFGRGA</sequence>
<accession>A0ABU0HXC7</accession>
<evidence type="ECO:0000313" key="3">
    <source>
        <dbReference type="Proteomes" id="UP001231124"/>
    </source>
</evidence>
<dbReference type="Proteomes" id="UP001231124">
    <property type="component" value="Unassembled WGS sequence"/>
</dbReference>
<dbReference type="EMBL" id="JAUSVP010000003">
    <property type="protein sequence ID" value="MDQ0446985.1"/>
    <property type="molecule type" value="Genomic_DNA"/>
</dbReference>
<keyword evidence="3" id="KW-1185">Reference proteome</keyword>
<gene>
    <name evidence="2" type="ORF">QO012_001476</name>
</gene>
<feature type="compositionally biased region" description="Basic and acidic residues" evidence="1">
    <location>
        <begin position="89"/>
        <end position="101"/>
    </location>
</feature>
<evidence type="ECO:0000256" key="1">
    <source>
        <dbReference type="SAM" id="MobiDB-lite"/>
    </source>
</evidence>
<feature type="region of interest" description="Disordered" evidence="1">
    <location>
        <begin position="78"/>
        <end position="101"/>
    </location>
</feature>